<evidence type="ECO:0000313" key="2">
    <source>
        <dbReference type="Proteomes" id="UP000546162"/>
    </source>
</evidence>
<sequence>MSDSDFAWYDPDVVEVAVEGLRDESRKWHDLSDRMGVVARRAQHLNLSESAFMVSDALVGPVTAGDLLRGYTAMQDLLAGLFEQGVQQFESMADALRKNADEYEHADRASAKSFDDIAVS</sequence>
<evidence type="ECO:0000313" key="1">
    <source>
        <dbReference type="EMBL" id="MBB4741258.1"/>
    </source>
</evidence>
<accession>A0A7W7M8S1</accession>
<keyword evidence="2" id="KW-1185">Reference proteome</keyword>
<comment type="caution">
    <text evidence="1">The sequence shown here is derived from an EMBL/GenBank/DDBJ whole genome shotgun (WGS) entry which is preliminary data.</text>
</comment>
<proteinExistence type="predicted"/>
<protein>
    <submittedName>
        <fullName evidence="1">Uncharacterized protein YukE</fullName>
    </submittedName>
</protein>
<organism evidence="1 2">
    <name type="scientific">Actinoplanes octamycinicus</name>
    <dbReference type="NCBI Taxonomy" id="135948"/>
    <lineage>
        <taxon>Bacteria</taxon>
        <taxon>Bacillati</taxon>
        <taxon>Actinomycetota</taxon>
        <taxon>Actinomycetes</taxon>
        <taxon>Micromonosporales</taxon>
        <taxon>Micromonosporaceae</taxon>
        <taxon>Actinoplanes</taxon>
    </lineage>
</organism>
<reference evidence="1 2" key="1">
    <citation type="submission" date="2020-08" db="EMBL/GenBank/DDBJ databases">
        <title>Sequencing the genomes of 1000 actinobacteria strains.</title>
        <authorList>
            <person name="Klenk H.-P."/>
        </authorList>
    </citation>
    <scope>NUCLEOTIDE SEQUENCE [LARGE SCALE GENOMIC DNA]</scope>
    <source>
        <strain evidence="1 2">DSM 45809</strain>
    </source>
</reference>
<dbReference type="RefSeq" id="WP_185041763.1">
    <property type="nucleotide sequence ID" value="NZ_BAABFG010000005.1"/>
</dbReference>
<gene>
    <name evidence="1" type="ORF">BJY16_004717</name>
</gene>
<dbReference type="EMBL" id="JACHNB010000001">
    <property type="protein sequence ID" value="MBB4741258.1"/>
    <property type="molecule type" value="Genomic_DNA"/>
</dbReference>
<name>A0A7W7M8S1_9ACTN</name>
<dbReference type="AlphaFoldDB" id="A0A7W7M8S1"/>
<dbReference type="Proteomes" id="UP000546162">
    <property type="component" value="Unassembled WGS sequence"/>
</dbReference>